<evidence type="ECO:0000256" key="4">
    <source>
        <dbReference type="ARBA" id="ARBA00022989"/>
    </source>
</evidence>
<keyword evidence="3 9" id="KW-0812">Transmembrane</keyword>
<feature type="active site" evidence="6">
    <location>
        <position position="318"/>
    </location>
</feature>
<dbReference type="SUPFAM" id="SSF53649">
    <property type="entry name" value="Alkaline phosphatase-like"/>
    <property type="match status" value="1"/>
</dbReference>
<feature type="binding site" evidence="7">
    <location>
        <position position="434"/>
    </location>
    <ligand>
        <name>substrate</name>
    </ligand>
</feature>
<dbReference type="GO" id="GO:0005886">
    <property type="term" value="C:plasma membrane"/>
    <property type="evidence" value="ECO:0007669"/>
    <property type="project" value="UniProtKB-SubCell"/>
</dbReference>
<dbReference type="PANTHER" id="PTHR47371">
    <property type="entry name" value="LIPOTEICHOIC ACID SYNTHASE"/>
    <property type="match status" value="1"/>
</dbReference>
<dbReference type="Gene3D" id="3.30.1120.80">
    <property type="match status" value="1"/>
</dbReference>
<evidence type="ECO:0000256" key="9">
    <source>
        <dbReference type="SAM" id="Phobius"/>
    </source>
</evidence>
<dbReference type="PANTHER" id="PTHR47371:SF3">
    <property type="entry name" value="PHOSPHOGLYCEROL TRANSFERASE I"/>
    <property type="match status" value="1"/>
</dbReference>
<dbReference type="Proteomes" id="UP000076848">
    <property type="component" value="Unassembled WGS sequence"/>
</dbReference>
<accession>A0A157SGJ5</accession>
<feature type="transmembrane region" description="Helical" evidence="9">
    <location>
        <begin position="130"/>
        <end position="149"/>
    </location>
</feature>
<comment type="subcellular location">
    <subcellularLocation>
        <location evidence="1">Cell membrane</location>
        <topology evidence="1">Multi-pass membrane protein</topology>
    </subcellularLocation>
</comment>
<feature type="transmembrane region" description="Helical" evidence="9">
    <location>
        <begin position="78"/>
        <end position="98"/>
    </location>
</feature>
<evidence type="ECO:0000256" key="6">
    <source>
        <dbReference type="PIRSR" id="PIRSR005091-1"/>
    </source>
</evidence>
<protein>
    <submittedName>
        <fullName evidence="11">Membrane-associated sulfatase</fullName>
    </submittedName>
</protein>
<evidence type="ECO:0000256" key="8">
    <source>
        <dbReference type="PIRSR" id="PIRSR005091-3"/>
    </source>
</evidence>
<evidence type="ECO:0000256" key="2">
    <source>
        <dbReference type="ARBA" id="ARBA00022475"/>
    </source>
</evidence>
<dbReference type="AlphaFoldDB" id="A0A157SGJ5"/>
<evidence type="ECO:0000256" key="7">
    <source>
        <dbReference type="PIRSR" id="PIRSR005091-2"/>
    </source>
</evidence>
<feature type="binding site" evidence="8">
    <location>
        <position position="279"/>
    </location>
    <ligand>
        <name>Mn(2+)</name>
        <dbReference type="ChEBI" id="CHEBI:29035"/>
    </ligand>
</feature>
<dbReference type="OrthoDB" id="9760224at2"/>
<sequence>MYAQTLVFIAATLLLLSASRAALIAWQKPRVQASGRPWAILLGGLRIDAHMIAVITILPLTLAPWVGQSALAQAINGGWLLIGWLAIVLLELSTPQFIDEYDTRPNRLYIVYLTNPREVFTMLWRGYRSTVLAVVVVTGLMAWAGYAMFWQPLWTSGPQPLWLRGLQTLAALAGGILAIRGTLKHRPINPSTVAFCGDAMVNALPLNSLYSVLYAVYSMKNQRSSSDAYGSMPEDEMQRIVRESAGLPEPAYPAIPTLHPQASAPRLARPRNLVMIVEESLGAQFVGHLGGQDMTPCLDRLMREGWAFTNAYATGTRSVRGLEALVAGFPPSLSEAVLRLPDAQSNFFTLAQFLKRQGYRTCFVYGGEAHFDNMKSFFLGNGFDELYDLKTFEEPAFVGTWGASDEDMFARVHRILEDRAAQPCFVLAFSVSNHSPWEYPQGRIEPVGEPASVGNTVRYADWALGDFFGRAKQASYWNESVFLVAADHDARVGGADHIPLKHFQIPALILGAGVPVRQDGRLVSQIDMPVTLLSLLGVHGQHPMIGQDLTDPRAGGRAMMQYGDSYGYLRGDILTVLEPRKPASQFRYARPDRYERVAPDAGLARVALAHVLWVERTYRDRGYGLPAVRDGAVAAALPATLGSTSA</sequence>
<dbReference type="STRING" id="288768.SAMEA3906486_02572"/>
<gene>
    <name evidence="11" type="primary">ltaS2_1</name>
    <name evidence="11" type="ORF">SAMEA3906486_02572</name>
</gene>
<feature type="transmembrane region" description="Helical" evidence="9">
    <location>
        <begin position="45"/>
        <end position="66"/>
    </location>
</feature>
<keyword evidence="5 9" id="KW-0472">Membrane</keyword>
<dbReference type="Gene3D" id="3.40.720.10">
    <property type="entry name" value="Alkaline Phosphatase, subunit A"/>
    <property type="match status" value="1"/>
</dbReference>
<dbReference type="InterPro" id="IPR017850">
    <property type="entry name" value="Alkaline_phosphatase_core_sf"/>
</dbReference>
<dbReference type="PIRSF" id="PIRSF005091">
    <property type="entry name" value="Mmb_sulf_HI1246"/>
    <property type="match status" value="1"/>
</dbReference>
<keyword evidence="7" id="KW-0464">Manganese</keyword>
<organism evidence="11 12">
    <name type="scientific">Bordetella ansorpii</name>
    <dbReference type="NCBI Taxonomy" id="288768"/>
    <lineage>
        <taxon>Bacteria</taxon>
        <taxon>Pseudomonadati</taxon>
        <taxon>Pseudomonadota</taxon>
        <taxon>Betaproteobacteria</taxon>
        <taxon>Burkholderiales</taxon>
        <taxon>Alcaligenaceae</taxon>
        <taxon>Bordetella</taxon>
    </lineage>
</organism>
<evidence type="ECO:0000256" key="5">
    <source>
        <dbReference type="ARBA" id="ARBA00023136"/>
    </source>
</evidence>
<feature type="domain" description="Sulfatase N-terminal" evidence="10">
    <location>
        <begin position="271"/>
        <end position="538"/>
    </location>
</feature>
<evidence type="ECO:0000313" key="12">
    <source>
        <dbReference type="Proteomes" id="UP000076848"/>
    </source>
</evidence>
<keyword evidence="7" id="KW-0479">Metal-binding</keyword>
<feature type="binding site" evidence="8">
    <location>
        <position position="487"/>
    </location>
    <ligand>
        <name>Mn(2+)</name>
        <dbReference type="ChEBI" id="CHEBI:29035"/>
    </ligand>
</feature>
<proteinExistence type="predicted"/>
<keyword evidence="12" id="KW-1185">Reference proteome</keyword>
<dbReference type="InterPro" id="IPR050448">
    <property type="entry name" value="OpgB/LTA_synthase_biosynth"/>
</dbReference>
<dbReference type="Pfam" id="PF00884">
    <property type="entry name" value="Sulfatase"/>
    <property type="match status" value="1"/>
</dbReference>
<evidence type="ECO:0000259" key="10">
    <source>
        <dbReference type="Pfam" id="PF00884"/>
    </source>
</evidence>
<evidence type="ECO:0000313" key="11">
    <source>
        <dbReference type="EMBL" id="SAI69560.1"/>
    </source>
</evidence>
<keyword evidence="4 9" id="KW-1133">Transmembrane helix</keyword>
<evidence type="ECO:0000256" key="3">
    <source>
        <dbReference type="ARBA" id="ARBA00022692"/>
    </source>
</evidence>
<name>A0A157SGJ5_9BORD</name>
<evidence type="ECO:0000256" key="1">
    <source>
        <dbReference type="ARBA" id="ARBA00004651"/>
    </source>
</evidence>
<dbReference type="EMBL" id="FKIF01000006">
    <property type="protein sequence ID" value="SAI69560.1"/>
    <property type="molecule type" value="Genomic_DNA"/>
</dbReference>
<dbReference type="InterPro" id="IPR012160">
    <property type="entry name" value="LtaS-like"/>
</dbReference>
<reference evidence="11 12" key="1">
    <citation type="submission" date="2016-04" db="EMBL/GenBank/DDBJ databases">
        <authorList>
            <consortium name="Pathogen Informatics"/>
        </authorList>
    </citation>
    <scope>NUCLEOTIDE SEQUENCE [LARGE SCALE GENOMIC DNA]</scope>
    <source>
        <strain evidence="11 12">H050680373</strain>
    </source>
</reference>
<dbReference type="GO" id="GO:0046872">
    <property type="term" value="F:metal ion binding"/>
    <property type="evidence" value="ECO:0007669"/>
    <property type="project" value="UniProtKB-KW"/>
</dbReference>
<dbReference type="InterPro" id="IPR000917">
    <property type="entry name" value="Sulfatase_N"/>
</dbReference>
<dbReference type="CDD" id="cd16015">
    <property type="entry name" value="LTA_synthase"/>
    <property type="match status" value="1"/>
</dbReference>
<keyword evidence="2" id="KW-1003">Cell membrane</keyword>
<dbReference type="RefSeq" id="WP_066127537.1">
    <property type="nucleotide sequence ID" value="NZ_FKIF01000006.1"/>
</dbReference>
<feature type="binding site" evidence="8">
    <location>
        <position position="488"/>
    </location>
    <ligand>
        <name>Mn(2+)</name>
        <dbReference type="ChEBI" id="CHEBI:29035"/>
    </ligand>
</feature>